<dbReference type="Proteomes" id="UP000262172">
    <property type="component" value="Unassembled WGS sequence"/>
</dbReference>
<feature type="domain" description="GFO/IDH/MocA-like oxidoreductase" evidence="4">
    <location>
        <begin position="142"/>
        <end position="260"/>
    </location>
</feature>
<dbReference type="AlphaFoldDB" id="A0A371NYF2"/>
<keyword evidence="2" id="KW-0520">NAD</keyword>
<proteinExistence type="predicted"/>
<evidence type="ECO:0000259" key="4">
    <source>
        <dbReference type="Pfam" id="PF22725"/>
    </source>
</evidence>
<dbReference type="InterPro" id="IPR050463">
    <property type="entry name" value="Gfo/Idh/MocA_oxidrdct_glycsds"/>
</dbReference>
<dbReference type="OrthoDB" id="9815825at2"/>
<evidence type="ECO:0000313" key="6">
    <source>
        <dbReference type="Proteomes" id="UP000262172"/>
    </source>
</evidence>
<evidence type="ECO:0000256" key="2">
    <source>
        <dbReference type="ARBA" id="ARBA00023027"/>
    </source>
</evidence>
<reference evidence="5 6" key="1">
    <citation type="submission" date="2018-08" db="EMBL/GenBank/DDBJ databases">
        <title>Isolation, diversity and antifungal activity of Actinobacteria from cow dung.</title>
        <authorList>
            <person name="Ling L."/>
        </authorList>
    </citation>
    <scope>NUCLEOTIDE SEQUENCE [LARGE SCALE GENOMIC DNA]</scope>
    <source>
        <strain evidence="5 6">NEAU-LLE</strain>
    </source>
</reference>
<dbReference type="Pfam" id="PF22725">
    <property type="entry name" value="GFO_IDH_MocA_C3"/>
    <property type="match status" value="1"/>
</dbReference>
<evidence type="ECO:0000256" key="1">
    <source>
        <dbReference type="ARBA" id="ARBA00023002"/>
    </source>
</evidence>
<protein>
    <submittedName>
        <fullName evidence="5">Gfo/Idh/MocA family oxidoreductase</fullName>
    </submittedName>
</protein>
<dbReference type="SUPFAM" id="SSF51735">
    <property type="entry name" value="NAD(P)-binding Rossmann-fold domains"/>
    <property type="match status" value="1"/>
</dbReference>
<dbReference type="Pfam" id="PF01408">
    <property type="entry name" value="GFO_IDH_MocA"/>
    <property type="match status" value="1"/>
</dbReference>
<dbReference type="GO" id="GO:0000166">
    <property type="term" value="F:nucleotide binding"/>
    <property type="evidence" value="ECO:0007669"/>
    <property type="project" value="InterPro"/>
</dbReference>
<dbReference type="PANTHER" id="PTHR43818">
    <property type="entry name" value="BCDNA.GH03377"/>
    <property type="match status" value="1"/>
</dbReference>
<comment type="caution">
    <text evidence="5">The sequence shown here is derived from an EMBL/GenBank/DDBJ whole genome shotgun (WGS) entry which is preliminary data.</text>
</comment>
<dbReference type="PANTHER" id="PTHR43818:SF11">
    <property type="entry name" value="BCDNA.GH03377"/>
    <property type="match status" value="1"/>
</dbReference>
<sequence>MPEAQDHGTRRSMRIGLIGAGAVAPFHVRAASVLAGAELAAVCDIDESAARRAAHLAPGARVFTDHRRMLEDDAVDAVIVNTPHALHLPIAIEAAEAGKHVLVEKPMATSVEDCDRIAAACASAGVALTVGHIQHFLPDKTAAHALIASGELGAVQLVRDNRSTDYRPGTRSPWFFSREVAGGGALFNIGAHCLDRSLWFGGARASEISASVANRFGSPVETDGVLRLRLENGVGIAIAVVSDPPTRSDSLTVVCEQGVVEADPRAGTTVRIDGRTRVLHAPTEHDIQTGFTAQLADFLQVIDGGTPAVPLEHARHVVELILASYRSAETGTTSILGRVPA</sequence>
<evidence type="ECO:0000313" key="5">
    <source>
        <dbReference type="EMBL" id="REJ08352.1"/>
    </source>
</evidence>
<dbReference type="GO" id="GO:0016491">
    <property type="term" value="F:oxidoreductase activity"/>
    <property type="evidence" value="ECO:0007669"/>
    <property type="project" value="UniProtKB-KW"/>
</dbReference>
<organism evidence="5 6">
    <name type="scientific">Microbacterium bovistercoris</name>
    <dbReference type="NCBI Taxonomy" id="2293570"/>
    <lineage>
        <taxon>Bacteria</taxon>
        <taxon>Bacillati</taxon>
        <taxon>Actinomycetota</taxon>
        <taxon>Actinomycetes</taxon>
        <taxon>Micrococcales</taxon>
        <taxon>Microbacteriaceae</taxon>
        <taxon>Microbacterium</taxon>
    </lineage>
</organism>
<dbReference type="Gene3D" id="3.30.360.10">
    <property type="entry name" value="Dihydrodipicolinate Reductase, domain 2"/>
    <property type="match status" value="1"/>
</dbReference>
<feature type="domain" description="Gfo/Idh/MocA-like oxidoreductase N-terminal" evidence="3">
    <location>
        <begin position="13"/>
        <end position="132"/>
    </location>
</feature>
<keyword evidence="1" id="KW-0560">Oxidoreductase</keyword>
<dbReference type="InterPro" id="IPR036291">
    <property type="entry name" value="NAD(P)-bd_dom_sf"/>
</dbReference>
<dbReference type="SUPFAM" id="SSF55347">
    <property type="entry name" value="Glyceraldehyde-3-phosphate dehydrogenase-like, C-terminal domain"/>
    <property type="match status" value="1"/>
</dbReference>
<evidence type="ECO:0000259" key="3">
    <source>
        <dbReference type="Pfam" id="PF01408"/>
    </source>
</evidence>
<dbReference type="InterPro" id="IPR000683">
    <property type="entry name" value="Gfo/Idh/MocA-like_OxRdtase_N"/>
</dbReference>
<gene>
    <name evidence="5" type="ORF">DY023_01040</name>
</gene>
<dbReference type="EMBL" id="QUAB01000011">
    <property type="protein sequence ID" value="REJ08352.1"/>
    <property type="molecule type" value="Genomic_DNA"/>
</dbReference>
<name>A0A371NYF2_9MICO</name>
<dbReference type="InterPro" id="IPR055170">
    <property type="entry name" value="GFO_IDH_MocA-like_dom"/>
</dbReference>
<accession>A0A371NYF2</accession>
<dbReference type="Gene3D" id="3.40.50.720">
    <property type="entry name" value="NAD(P)-binding Rossmann-like Domain"/>
    <property type="match status" value="1"/>
</dbReference>
<keyword evidence="6" id="KW-1185">Reference proteome</keyword>